<organism evidence="7 8">
    <name type="scientific">Spelaeicoccus albus</name>
    <dbReference type="NCBI Taxonomy" id="1280376"/>
    <lineage>
        <taxon>Bacteria</taxon>
        <taxon>Bacillati</taxon>
        <taxon>Actinomycetota</taxon>
        <taxon>Actinomycetes</taxon>
        <taxon>Micrococcales</taxon>
        <taxon>Brevibacteriaceae</taxon>
        <taxon>Spelaeicoccus</taxon>
    </lineage>
</organism>
<sequence length="240" mass="25764">TVALEKKRQEGIEAERRARAERIAKAKAVAAAQKAAREKVAREQAAREKAAREKAAREEAAHERAQQRAAAKRKAARDHSSSSHRSHSSRTHHSSPDPAPERTHTVSHTVSHSAPVSHSSSGASQAMSFARSKVGTWYLWGGTGPRYDCSGLTQAAWASAGVTIPRTSGAQYVGLSRVPLSSMRPGDLIFYSSNGYSSGIHHVTMYLGGGMMVEAPHTGAQVRVVSVRYSGGIMPYVARP</sequence>
<dbReference type="RefSeq" id="WP_179429666.1">
    <property type="nucleotide sequence ID" value="NZ_JACBZP010000001.1"/>
</dbReference>
<evidence type="ECO:0000256" key="4">
    <source>
        <dbReference type="ARBA" id="ARBA00022807"/>
    </source>
</evidence>
<evidence type="ECO:0000259" key="6">
    <source>
        <dbReference type="PROSITE" id="PS51935"/>
    </source>
</evidence>
<reference evidence="7 8" key="1">
    <citation type="submission" date="2020-07" db="EMBL/GenBank/DDBJ databases">
        <title>Sequencing the genomes of 1000 actinobacteria strains.</title>
        <authorList>
            <person name="Klenk H.-P."/>
        </authorList>
    </citation>
    <scope>NUCLEOTIDE SEQUENCE [LARGE SCALE GENOMIC DNA]</scope>
    <source>
        <strain evidence="7 8">DSM 26341</strain>
    </source>
</reference>
<feature type="compositionally biased region" description="Basic and acidic residues" evidence="5">
    <location>
        <begin position="35"/>
        <end position="66"/>
    </location>
</feature>
<dbReference type="AlphaFoldDB" id="A0A7Z0IJD3"/>
<evidence type="ECO:0000256" key="2">
    <source>
        <dbReference type="ARBA" id="ARBA00022670"/>
    </source>
</evidence>
<dbReference type="Proteomes" id="UP000539111">
    <property type="component" value="Unassembled WGS sequence"/>
</dbReference>
<dbReference type="InterPro" id="IPR051202">
    <property type="entry name" value="Peptidase_C40"/>
</dbReference>
<evidence type="ECO:0000256" key="5">
    <source>
        <dbReference type="SAM" id="MobiDB-lite"/>
    </source>
</evidence>
<keyword evidence="4" id="KW-0788">Thiol protease</keyword>
<dbReference type="PANTHER" id="PTHR47053">
    <property type="entry name" value="MUREIN DD-ENDOPEPTIDASE MEPH-RELATED"/>
    <property type="match status" value="1"/>
</dbReference>
<feature type="compositionally biased region" description="Low complexity" evidence="5">
    <location>
        <begin position="106"/>
        <end position="121"/>
    </location>
</feature>
<keyword evidence="2" id="KW-0645">Protease</keyword>
<dbReference type="GO" id="GO:0006508">
    <property type="term" value="P:proteolysis"/>
    <property type="evidence" value="ECO:0007669"/>
    <property type="project" value="UniProtKB-KW"/>
</dbReference>
<comment type="caution">
    <text evidence="7">The sequence shown here is derived from an EMBL/GenBank/DDBJ whole genome shotgun (WGS) entry which is preliminary data.</text>
</comment>
<feature type="domain" description="NlpC/P60" evidence="6">
    <location>
        <begin position="120"/>
        <end position="240"/>
    </location>
</feature>
<dbReference type="Pfam" id="PF00877">
    <property type="entry name" value="NLPC_P60"/>
    <property type="match status" value="1"/>
</dbReference>
<dbReference type="GO" id="GO:0008234">
    <property type="term" value="F:cysteine-type peptidase activity"/>
    <property type="evidence" value="ECO:0007669"/>
    <property type="project" value="UniProtKB-KW"/>
</dbReference>
<protein>
    <submittedName>
        <fullName evidence="7">Cell wall-associated NlpC family hydrolase</fullName>
    </submittedName>
</protein>
<dbReference type="SUPFAM" id="SSF54001">
    <property type="entry name" value="Cysteine proteinases"/>
    <property type="match status" value="1"/>
</dbReference>
<evidence type="ECO:0000313" key="7">
    <source>
        <dbReference type="EMBL" id="NYI69440.1"/>
    </source>
</evidence>
<comment type="similarity">
    <text evidence="1">Belongs to the peptidase C40 family.</text>
</comment>
<dbReference type="PANTHER" id="PTHR47053:SF1">
    <property type="entry name" value="MUREIN DD-ENDOPEPTIDASE MEPH-RELATED"/>
    <property type="match status" value="1"/>
</dbReference>
<feature type="region of interest" description="Disordered" evidence="5">
    <location>
        <begin position="29"/>
        <end position="121"/>
    </location>
</feature>
<evidence type="ECO:0000313" key="8">
    <source>
        <dbReference type="Proteomes" id="UP000539111"/>
    </source>
</evidence>
<gene>
    <name evidence="7" type="ORF">BJY26_003746</name>
</gene>
<dbReference type="PROSITE" id="PS51935">
    <property type="entry name" value="NLPC_P60"/>
    <property type="match status" value="1"/>
</dbReference>
<keyword evidence="8" id="KW-1185">Reference proteome</keyword>
<keyword evidence="3 7" id="KW-0378">Hydrolase</keyword>
<feature type="compositionally biased region" description="Basic residues" evidence="5">
    <location>
        <begin position="70"/>
        <end position="93"/>
    </location>
</feature>
<feature type="non-terminal residue" evidence="7">
    <location>
        <position position="1"/>
    </location>
</feature>
<evidence type="ECO:0000256" key="1">
    <source>
        <dbReference type="ARBA" id="ARBA00007074"/>
    </source>
</evidence>
<proteinExistence type="inferred from homology"/>
<dbReference type="Gene3D" id="3.90.1720.10">
    <property type="entry name" value="endopeptidase domain like (from Nostoc punctiforme)"/>
    <property type="match status" value="1"/>
</dbReference>
<accession>A0A7Z0IJD3</accession>
<evidence type="ECO:0000256" key="3">
    <source>
        <dbReference type="ARBA" id="ARBA00022801"/>
    </source>
</evidence>
<name>A0A7Z0IJD3_9MICO</name>
<dbReference type="EMBL" id="JACBZP010000001">
    <property type="protein sequence ID" value="NYI69440.1"/>
    <property type="molecule type" value="Genomic_DNA"/>
</dbReference>
<dbReference type="InterPro" id="IPR000064">
    <property type="entry name" value="NLP_P60_dom"/>
</dbReference>
<dbReference type="InterPro" id="IPR038765">
    <property type="entry name" value="Papain-like_cys_pep_sf"/>
</dbReference>